<dbReference type="PANTHER" id="PTHR21659:SF42">
    <property type="entry name" value="UPF0057 MEMBRANE PROTEIN ZK632.10-RELATED"/>
    <property type="match status" value="1"/>
</dbReference>
<dbReference type="PANTHER" id="PTHR21659">
    <property type="entry name" value="HYDROPHOBIC PROTEIN RCI2 LOW TEMPERATURE AND SALT RESPONSIVE PROTEIN LTI6 -RELATED"/>
    <property type="match status" value="1"/>
</dbReference>
<evidence type="ECO:0000256" key="5">
    <source>
        <dbReference type="ARBA" id="ARBA00023136"/>
    </source>
</evidence>
<name>A0A5J5EWZ1_9PEZI</name>
<evidence type="ECO:0000313" key="9">
    <source>
        <dbReference type="Proteomes" id="UP000326924"/>
    </source>
</evidence>
<comment type="similarity">
    <text evidence="2">Belongs to the UPF0057 (PMP3) family.</text>
</comment>
<dbReference type="Pfam" id="PF01679">
    <property type="entry name" value="Pmp3"/>
    <property type="match status" value="1"/>
</dbReference>
<comment type="subcellular location">
    <subcellularLocation>
        <location evidence="1">Membrane</location>
    </subcellularLocation>
</comment>
<evidence type="ECO:0000256" key="3">
    <source>
        <dbReference type="ARBA" id="ARBA00022692"/>
    </source>
</evidence>
<dbReference type="InParanoid" id="A0A5J5EWZ1"/>
<dbReference type="OrthoDB" id="2152119at2759"/>
<evidence type="ECO:0000256" key="6">
    <source>
        <dbReference type="SAM" id="Phobius"/>
    </source>
</evidence>
<keyword evidence="5 6" id="KW-0472">Membrane</keyword>
<keyword evidence="7" id="KW-0732">Signal</keyword>
<dbReference type="InterPro" id="IPR000612">
    <property type="entry name" value="PMP3"/>
</dbReference>
<accession>A0A5J5EWZ1</accession>
<evidence type="ECO:0000313" key="8">
    <source>
        <dbReference type="EMBL" id="KAA8905850.1"/>
    </source>
</evidence>
<dbReference type="FunCoup" id="A0A5J5EWZ1">
    <property type="interactions" value="677"/>
</dbReference>
<sequence>MGFCSAFFLILITILFPPIGVFCVAGCGPDLLINILLTILGYLPGHIHAFYLIWVYYERKHDRRAGIIHAQRAPGIFSERVQGTGTTYGTVP</sequence>
<reference evidence="8 9" key="1">
    <citation type="submission" date="2019-09" db="EMBL/GenBank/DDBJ databases">
        <title>Draft genome of the ectomycorrhizal ascomycete Sphaerosporella brunnea.</title>
        <authorList>
            <consortium name="DOE Joint Genome Institute"/>
            <person name="Benucci G.M."/>
            <person name="Marozzi G."/>
            <person name="Antonielli L."/>
            <person name="Sanchez S."/>
            <person name="Marco P."/>
            <person name="Wang X."/>
            <person name="Falini L.B."/>
            <person name="Barry K."/>
            <person name="Haridas S."/>
            <person name="Lipzen A."/>
            <person name="Labutti K."/>
            <person name="Grigoriev I.V."/>
            <person name="Murat C."/>
            <person name="Martin F."/>
            <person name="Albertini E."/>
            <person name="Donnini D."/>
            <person name="Bonito G."/>
        </authorList>
    </citation>
    <scope>NUCLEOTIDE SEQUENCE [LARGE SCALE GENOMIC DNA]</scope>
    <source>
        <strain evidence="8 9">Sb_GMNB300</strain>
    </source>
</reference>
<gene>
    <name evidence="8" type="ORF">FN846DRAFT_949793</name>
</gene>
<feature type="signal peptide" evidence="7">
    <location>
        <begin position="1"/>
        <end position="23"/>
    </location>
</feature>
<keyword evidence="4 6" id="KW-1133">Transmembrane helix</keyword>
<feature type="transmembrane region" description="Helical" evidence="6">
    <location>
        <begin position="33"/>
        <end position="57"/>
    </location>
</feature>
<dbReference type="GO" id="GO:0016020">
    <property type="term" value="C:membrane"/>
    <property type="evidence" value="ECO:0007669"/>
    <property type="project" value="UniProtKB-SubCell"/>
</dbReference>
<evidence type="ECO:0000256" key="1">
    <source>
        <dbReference type="ARBA" id="ARBA00004370"/>
    </source>
</evidence>
<evidence type="ECO:0000256" key="2">
    <source>
        <dbReference type="ARBA" id="ARBA00009530"/>
    </source>
</evidence>
<organism evidence="8 9">
    <name type="scientific">Sphaerosporella brunnea</name>
    <dbReference type="NCBI Taxonomy" id="1250544"/>
    <lineage>
        <taxon>Eukaryota</taxon>
        <taxon>Fungi</taxon>
        <taxon>Dikarya</taxon>
        <taxon>Ascomycota</taxon>
        <taxon>Pezizomycotina</taxon>
        <taxon>Pezizomycetes</taxon>
        <taxon>Pezizales</taxon>
        <taxon>Pyronemataceae</taxon>
        <taxon>Sphaerosporella</taxon>
    </lineage>
</organism>
<comment type="caution">
    <text evidence="8">The sequence shown here is derived from an EMBL/GenBank/DDBJ whole genome shotgun (WGS) entry which is preliminary data.</text>
</comment>
<feature type="chain" id="PRO_5023806444" evidence="7">
    <location>
        <begin position="24"/>
        <end position="92"/>
    </location>
</feature>
<dbReference type="Proteomes" id="UP000326924">
    <property type="component" value="Unassembled WGS sequence"/>
</dbReference>
<dbReference type="AlphaFoldDB" id="A0A5J5EWZ1"/>
<dbReference type="PROSITE" id="PS01309">
    <property type="entry name" value="UPF0057"/>
    <property type="match status" value="1"/>
</dbReference>
<keyword evidence="3 6" id="KW-0812">Transmembrane</keyword>
<dbReference type="EMBL" id="VXIS01000095">
    <property type="protein sequence ID" value="KAA8905850.1"/>
    <property type="molecule type" value="Genomic_DNA"/>
</dbReference>
<proteinExistence type="inferred from homology"/>
<keyword evidence="9" id="KW-1185">Reference proteome</keyword>
<protein>
    <submittedName>
        <fullName evidence="8">Uncharacterized protein</fullName>
    </submittedName>
</protein>
<evidence type="ECO:0000256" key="4">
    <source>
        <dbReference type="ARBA" id="ARBA00022989"/>
    </source>
</evidence>
<evidence type="ECO:0000256" key="7">
    <source>
        <dbReference type="SAM" id="SignalP"/>
    </source>
</evidence>